<evidence type="ECO:0000313" key="2">
    <source>
        <dbReference type="Proteomes" id="UP001154282"/>
    </source>
</evidence>
<comment type="caution">
    <text evidence="1">The sequence shown here is derived from an EMBL/GenBank/DDBJ whole genome shotgun (WGS) entry which is preliminary data.</text>
</comment>
<gene>
    <name evidence="1" type="ORF">LITE_LOCUS19622</name>
</gene>
<dbReference type="Proteomes" id="UP001154282">
    <property type="component" value="Unassembled WGS sequence"/>
</dbReference>
<evidence type="ECO:0000313" key="1">
    <source>
        <dbReference type="EMBL" id="CAI0423717.1"/>
    </source>
</evidence>
<proteinExistence type="predicted"/>
<dbReference type="EMBL" id="CAMGYJ010000005">
    <property type="protein sequence ID" value="CAI0423717.1"/>
    <property type="molecule type" value="Genomic_DNA"/>
</dbReference>
<reference evidence="1" key="1">
    <citation type="submission" date="2022-08" db="EMBL/GenBank/DDBJ databases">
        <authorList>
            <person name="Gutierrez-Valencia J."/>
        </authorList>
    </citation>
    <scope>NUCLEOTIDE SEQUENCE</scope>
</reference>
<protein>
    <submittedName>
        <fullName evidence="1">Uncharacterized protein</fullName>
    </submittedName>
</protein>
<keyword evidence="2" id="KW-1185">Reference proteome</keyword>
<dbReference type="AlphaFoldDB" id="A0AAV0KN28"/>
<organism evidence="1 2">
    <name type="scientific">Linum tenue</name>
    <dbReference type="NCBI Taxonomy" id="586396"/>
    <lineage>
        <taxon>Eukaryota</taxon>
        <taxon>Viridiplantae</taxon>
        <taxon>Streptophyta</taxon>
        <taxon>Embryophyta</taxon>
        <taxon>Tracheophyta</taxon>
        <taxon>Spermatophyta</taxon>
        <taxon>Magnoliopsida</taxon>
        <taxon>eudicotyledons</taxon>
        <taxon>Gunneridae</taxon>
        <taxon>Pentapetalae</taxon>
        <taxon>rosids</taxon>
        <taxon>fabids</taxon>
        <taxon>Malpighiales</taxon>
        <taxon>Linaceae</taxon>
        <taxon>Linum</taxon>
    </lineage>
</organism>
<sequence length="18" mass="1903">MASLGIYLLLSMSLSCNS</sequence>
<accession>A0AAV0KN28</accession>
<name>A0AAV0KN28_9ROSI</name>